<feature type="region of interest" description="Disordered" evidence="3">
    <location>
        <begin position="53"/>
        <end position="90"/>
    </location>
</feature>
<organism evidence="5 6">
    <name type="scientific">Oikopleura dioica</name>
    <name type="common">Tunicate</name>
    <dbReference type="NCBI Taxonomy" id="34765"/>
    <lineage>
        <taxon>Eukaryota</taxon>
        <taxon>Metazoa</taxon>
        <taxon>Chordata</taxon>
        <taxon>Tunicata</taxon>
        <taxon>Appendicularia</taxon>
        <taxon>Copelata</taxon>
        <taxon>Oikopleuridae</taxon>
        <taxon>Oikopleura</taxon>
    </lineage>
</organism>
<sequence>MDEIVAELLKLPDVEIRKRGQEVGVKVGVLSAMTKKIVVKKIAKVIFESKTSSCSSESCDNKENTPAPSNSEAKEEPPKTPPRNPSDGKFYAMRFENSENLIFDNMKDFNEHKKKMKSSAPRFAIFDEREKAELWLKGVLKTPVRPRASRPELAVFRSQGPNESPLRKPKEIVAKNFVGELKSPFKAPEQPLLNKIVAEIQAKKDSAYNFVMEEVMKNPRLLISKADTPVPYRPGNWSNLVHICCQYDAGNILNAIFSLLEDHNYLTKHYPDVPKSLLCEYSQRIVNLYLFQKLCGPRQTITRGDTPLHIAVRNKSLKAIRFFKKRKEWETLRSMKNNENQTAEEIVAKDEERAPLSKDVEDLLFEKPVCLAIIQTDDSAPRIMTTSSLTKEELMNSPNVRAVAGPISSAKASSIVQSATPKRRMNMRFVQSEKQRRIRVTDYEKGLEKITRPMCVKQGTALLEKWPFLDEFVDITSPEGLEKMNEYLKSGSASGGSQADLDSTIDMLCSNFTDMQLGDDENLFLMADKPSKTDRDVFEALKQISISKDVVRAKLKAYSSVMSWYNRIEAYPNEVREKWKMISKTRSQTRSNGNTPIAFRQSTAASELPITDNVRKKLFFD</sequence>
<feature type="domain" description="LEM" evidence="4">
    <location>
        <begin position="5"/>
        <end position="49"/>
    </location>
</feature>
<evidence type="ECO:0000313" key="6">
    <source>
        <dbReference type="Proteomes" id="UP001158576"/>
    </source>
</evidence>
<dbReference type="PANTHER" id="PTHR12349:SF4">
    <property type="entry name" value="ANKYRIN REPEAT AND LEM DOMAIN-CONTAINING PROTEIN 2"/>
    <property type="match status" value="1"/>
</dbReference>
<keyword evidence="6" id="KW-1185">Reference proteome</keyword>
<evidence type="ECO:0000256" key="3">
    <source>
        <dbReference type="SAM" id="MobiDB-lite"/>
    </source>
</evidence>
<dbReference type="PANTHER" id="PTHR12349">
    <property type="entry name" value="ANKYRIN REPEAT AND LEM DOMAIN-CONTAINING PROTEIN 2"/>
    <property type="match status" value="1"/>
</dbReference>
<evidence type="ECO:0000256" key="2">
    <source>
        <dbReference type="ARBA" id="ARBA00023306"/>
    </source>
</evidence>
<dbReference type="PROSITE" id="PS50954">
    <property type="entry name" value="LEM"/>
    <property type="match status" value="1"/>
</dbReference>
<keyword evidence="1" id="KW-0040">ANK repeat</keyword>
<keyword evidence="2" id="KW-0131">Cell cycle</keyword>
<gene>
    <name evidence="5" type="ORF">OKIOD_LOCUS2503</name>
</gene>
<name>A0ABN7RTI9_OIKDI</name>
<evidence type="ECO:0000313" key="5">
    <source>
        <dbReference type="EMBL" id="CAG5085618.1"/>
    </source>
</evidence>
<evidence type="ECO:0000256" key="1">
    <source>
        <dbReference type="ARBA" id="ARBA00023043"/>
    </source>
</evidence>
<dbReference type="InterPro" id="IPR003887">
    <property type="entry name" value="LEM_dom"/>
</dbReference>
<proteinExistence type="predicted"/>
<reference evidence="5 6" key="1">
    <citation type="submission" date="2021-04" db="EMBL/GenBank/DDBJ databases">
        <authorList>
            <person name="Bliznina A."/>
        </authorList>
    </citation>
    <scope>NUCLEOTIDE SEQUENCE [LARGE SCALE GENOMIC DNA]</scope>
</reference>
<dbReference type="InterPro" id="IPR056237">
    <property type="entry name" value="ANKLE2_3rd"/>
</dbReference>
<dbReference type="Proteomes" id="UP001158576">
    <property type="component" value="Chromosome PAR"/>
</dbReference>
<protein>
    <submittedName>
        <fullName evidence="5">Oidioi.mRNA.OKI2018_I69.PAR.g10945.t1.cds</fullName>
    </submittedName>
</protein>
<accession>A0ABN7RTI9</accession>
<dbReference type="EMBL" id="OU015568">
    <property type="protein sequence ID" value="CAG5085618.1"/>
    <property type="molecule type" value="Genomic_DNA"/>
</dbReference>
<dbReference type="Pfam" id="PF24567">
    <property type="entry name" value="ANKLE2_3rd"/>
    <property type="match status" value="1"/>
</dbReference>
<evidence type="ECO:0000259" key="4">
    <source>
        <dbReference type="PROSITE" id="PS50954"/>
    </source>
</evidence>